<organism evidence="3 4">
    <name type="scientific">Rathayibacter iranicus</name>
    <dbReference type="NCBI Taxonomy" id="59737"/>
    <lineage>
        <taxon>Bacteria</taxon>
        <taxon>Bacillati</taxon>
        <taxon>Actinomycetota</taxon>
        <taxon>Actinomycetes</taxon>
        <taxon>Micrococcales</taxon>
        <taxon>Microbacteriaceae</taxon>
        <taxon>Rathayibacter</taxon>
    </lineage>
</organism>
<evidence type="ECO:0000313" key="3">
    <source>
        <dbReference type="EMBL" id="AZZ56631.1"/>
    </source>
</evidence>
<dbReference type="InterPro" id="IPR000468">
    <property type="entry name" value="Barstar"/>
</dbReference>
<evidence type="ECO:0000256" key="1">
    <source>
        <dbReference type="ARBA" id="ARBA00006845"/>
    </source>
</evidence>
<comment type="similarity">
    <text evidence="1">Belongs to the barstar family.</text>
</comment>
<accession>A0AAD1ADR7</accession>
<protein>
    <recommendedName>
        <fullName evidence="2">Barstar (barnase inhibitor) domain-containing protein</fullName>
    </recommendedName>
</protein>
<dbReference type="Gene3D" id="3.30.370.10">
    <property type="entry name" value="Barstar-like"/>
    <property type="match status" value="1"/>
</dbReference>
<dbReference type="InterPro" id="IPR035905">
    <property type="entry name" value="Barstar-like_sf"/>
</dbReference>
<gene>
    <name evidence="3" type="ORF">C7V51_12665</name>
</gene>
<dbReference type="RefSeq" id="WP_104265830.1">
    <property type="nucleotide sequence ID" value="NZ_CP028130.1"/>
</dbReference>
<dbReference type="SUPFAM" id="SSF52038">
    <property type="entry name" value="Barstar-related"/>
    <property type="match status" value="1"/>
</dbReference>
<evidence type="ECO:0000259" key="2">
    <source>
        <dbReference type="Pfam" id="PF01337"/>
    </source>
</evidence>
<proteinExistence type="inferred from homology"/>
<dbReference type="AlphaFoldDB" id="A0AAD1ADR7"/>
<feature type="domain" description="Barstar (barnase inhibitor)" evidence="2">
    <location>
        <begin position="24"/>
        <end position="106"/>
    </location>
</feature>
<sequence>MNAGADLGQQLTDYQKKEGYFSKRLRGNKMLSEEALYDEFAAGMQFPYYFGYNPYAFNECISDLGDREVGKGVCITITDAHLLLSESPSDVFEFLAGSLRRAGRIWSTPINEAQEWDRDAKPLIVTLLSPLEQYGEVIRRWSEQHIDLIQPPIPNHEV</sequence>
<dbReference type="EMBL" id="CP028130">
    <property type="protein sequence ID" value="AZZ56631.1"/>
    <property type="molecule type" value="Genomic_DNA"/>
</dbReference>
<reference evidence="3 4" key="1">
    <citation type="submission" date="2018-03" db="EMBL/GenBank/DDBJ databases">
        <title>Bacteriophage NCPPB3778 and a type I-E CRISPR drive the evolution of the US Biological Select Agent, Rathayibacter toxicus.</title>
        <authorList>
            <person name="Davis E.W.II."/>
            <person name="Tabima J.F."/>
            <person name="Weisberg A.J."/>
            <person name="Dantas Lopes L."/>
            <person name="Wiseman M.S."/>
            <person name="Wiseman M.S."/>
            <person name="Pupko T."/>
            <person name="Belcher M.S."/>
            <person name="Sechler A.J."/>
            <person name="Tancos M.A."/>
            <person name="Schroeder B.K."/>
            <person name="Murray T.D."/>
            <person name="Luster D.G."/>
            <person name="Schneider W.L."/>
            <person name="Rogers E."/>
            <person name="Andreote F.D."/>
            <person name="Grunwald N.J."/>
            <person name="Putnam M.L."/>
            <person name="Chang J.H."/>
        </authorList>
    </citation>
    <scope>NUCLEOTIDE SEQUENCE [LARGE SCALE GENOMIC DNA]</scope>
    <source>
        <strain evidence="3 4">NCCPB 2253</strain>
    </source>
</reference>
<dbReference type="KEGG" id="ria:C7V51_12665"/>
<name>A0AAD1ADR7_9MICO</name>
<evidence type="ECO:0000313" key="4">
    <source>
        <dbReference type="Proteomes" id="UP000283946"/>
    </source>
</evidence>
<dbReference type="Proteomes" id="UP000283946">
    <property type="component" value="Chromosome"/>
</dbReference>
<dbReference type="Pfam" id="PF01337">
    <property type="entry name" value="Barstar"/>
    <property type="match status" value="1"/>
</dbReference>